<dbReference type="AlphaFoldDB" id="A0AAV5CJ12"/>
<accession>A0AAV5CJ12</accession>
<dbReference type="EMBL" id="BQKI01000007">
    <property type="protein sequence ID" value="GJM98090.1"/>
    <property type="molecule type" value="Genomic_DNA"/>
</dbReference>
<evidence type="ECO:0000259" key="2">
    <source>
        <dbReference type="Pfam" id="PF13966"/>
    </source>
</evidence>
<gene>
    <name evidence="3" type="primary">ga15066</name>
    <name evidence="3" type="ORF">PR202_ga15066</name>
</gene>
<evidence type="ECO:0000313" key="3">
    <source>
        <dbReference type="EMBL" id="GJM98090.1"/>
    </source>
</evidence>
<evidence type="ECO:0000313" key="4">
    <source>
        <dbReference type="Proteomes" id="UP001054889"/>
    </source>
</evidence>
<feature type="domain" description="RNase H type-1" evidence="1">
    <location>
        <begin position="154"/>
        <end position="229"/>
    </location>
</feature>
<dbReference type="InterPro" id="IPR052929">
    <property type="entry name" value="RNase_H-like_EbsB-rel"/>
</dbReference>
<dbReference type="Proteomes" id="UP001054889">
    <property type="component" value="Unassembled WGS sequence"/>
</dbReference>
<dbReference type="InterPro" id="IPR012337">
    <property type="entry name" value="RNaseH-like_sf"/>
</dbReference>
<dbReference type="GO" id="GO:0003676">
    <property type="term" value="F:nucleic acid binding"/>
    <property type="evidence" value="ECO:0007669"/>
    <property type="project" value="InterPro"/>
</dbReference>
<dbReference type="InterPro" id="IPR044730">
    <property type="entry name" value="RNase_H-like_dom_plant"/>
</dbReference>
<organism evidence="3 4">
    <name type="scientific">Eleusine coracana subsp. coracana</name>
    <dbReference type="NCBI Taxonomy" id="191504"/>
    <lineage>
        <taxon>Eukaryota</taxon>
        <taxon>Viridiplantae</taxon>
        <taxon>Streptophyta</taxon>
        <taxon>Embryophyta</taxon>
        <taxon>Tracheophyta</taxon>
        <taxon>Spermatophyta</taxon>
        <taxon>Magnoliopsida</taxon>
        <taxon>Liliopsida</taxon>
        <taxon>Poales</taxon>
        <taxon>Poaceae</taxon>
        <taxon>PACMAD clade</taxon>
        <taxon>Chloridoideae</taxon>
        <taxon>Cynodonteae</taxon>
        <taxon>Eleusininae</taxon>
        <taxon>Eleusine</taxon>
    </lineage>
</organism>
<reference evidence="3" key="2">
    <citation type="submission" date="2021-12" db="EMBL/GenBank/DDBJ databases">
        <title>Resequencing data analysis of finger millet.</title>
        <authorList>
            <person name="Hatakeyama M."/>
            <person name="Aluri S."/>
            <person name="Balachadran M.T."/>
            <person name="Sivarajan S.R."/>
            <person name="Poveda L."/>
            <person name="Shimizu-Inatsugi R."/>
            <person name="Schlapbach R."/>
            <person name="Sreeman S.M."/>
            <person name="Shimizu K.K."/>
        </authorList>
    </citation>
    <scope>NUCLEOTIDE SEQUENCE</scope>
</reference>
<dbReference type="CDD" id="cd06222">
    <property type="entry name" value="RNase_H_like"/>
    <property type="match status" value="1"/>
</dbReference>
<dbReference type="InterPro" id="IPR036397">
    <property type="entry name" value="RNaseH_sf"/>
</dbReference>
<keyword evidence="4" id="KW-1185">Reference proteome</keyword>
<dbReference type="Pfam" id="PF13456">
    <property type="entry name" value="RVT_3"/>
    <property type="match status" value="1"/>
</dbReference>
<name>A0AAV5CJ12_ELECO</name>
<proteinExistence type="predicted"/>
<dbReference type="GO" id="GO:0004523">
    <property type="term" value="F:RNA-DNA hybrid ribonuclease activity"/>
    <property type="evidence" value="ECO:0007669"/>
    <property type="project" value="InterPro"/>
</dbReference>
<dbReference type="SUPFAM" id="SSF53098">
    <property type="entry name" value="Ribonuclease H-like"/>
    <property type="match status" value="1"/>
</dbReference>
<protein>
    <submittedName>
        <fullName evidence="3">Uncharacterized protein</fullName>
    </submittedName>
</protein>
<feature type="domain" description="Reverse transcriptase zinc-binding" evidence="2">
    <location>
        <begin position="1"/>
        <end position="52"/>
    </location>
</feature>
<comment type="caution">
    <text evidence="3">The sequence shown here is derived from an EMBL/GenBank/DDBJ whole genome shotgun (WGS) entry which is preliminary data.</text>
</comment>
<reference evidence="3" key="1">
    <citation type="journal article" date="2018" name="DNA Res.">
        <title>Multiple hybrid de novo genome assembly of finger millet, an orphan allotetraploid crop.</title>
        <authorList>
            <person name="Hatakeyama M."/>
            <person name="Aluri S."/>
            <person name="Balachadran M.T."/>
            <person name="Sivarajan S.R."/>
            <person name="Patrignani A."/>
            <person name="Gruter S."/>
            <person name="Poveda L."/>
            <person name="Shimizu-Inatsugi R."/>
            <person name="Baeten J."/>
            <person name="Francoijs K.J."/>
            <person name="Nataraja K.N."/>
            <person name="Reddy Y.A.N."/>
            <person name="Phadnis S."/>
            <person name="Ravikumar R.L."/>
            <person name="Schlapbach R."/>
            <person name="Sreeman S.M."/>
            <person name="Shimizu K.K."/>
        </authorList>
    </citation>
    <scope>NUCLEOTIDE SEQUENCE</scope>
</reference>
<dbReference type="Gene3D" id="3.30.420.10">
    <property type="entry name" value="Ribonuclease H-like superfamily/Ribonuclease H"/>
    <property type="match status" value="1"/>
</dbReference>
<dbReference type="Pfam" id="PF13966">
    <property type="entry name" value="zf-RVT"/>
    <property type="match status" value="1"/>
</dbReference>
<dbReference type="PANTHER" id="PTHR47074">
    <property type="entry name" value="BNAC02G40300D PROTEIN"/>
    <property type="match status" value="1"/>
</dbReference>
<evidence type="ECO:0000259" key="1">
    <source>
        <dbReference type="Pfam" id="PF13456"/>
    </source>
</evidence>
<dbReference type="PANTHER" id="PTHR47074:SF11">
    <property type="entry name" value="REVERSE TRANSCRIPTASE-LIKE PROTEIN"/>
    <property type="match status" value="1"/>
</dbReference>
<dbReference type="InterPro" id="IPR026960">
    <property type="entry name" value="RVT-Znf"/>
</dbReference>
<sequence length="234" mass="26694">MFLWRFAHNSLPNRVNLKRRKVNTESSCPICKRFDEDYGHLFFKCKTVKAWWQVMGLDHIRNEMASCQSGREVMQQVWKLEPGVQTKIITFLWRWWTARNKANSGERVITVGELCHSVEYHYHNFQKLTKPERGNAMGGTVKWKPPVHETYKLNIDASFLASSGKGWWGFVVRDQDGQFLEEGGGGGHIFRTSSALHAEAIAVWQGLERAAALGMPRVVLETDATILGKVLSST</sequence>
<dbReference type="InterPro" id="IPR002156">
    <property type="entry name" value="RNaseH_domain"/>
</dbReference>